<name>A0A8H7MD04_9PLEO</name>
<reference evidence="3" key="1">
    <citation type="submission" date="2018-12" db="EMBL/GenBank/DDBJ databases">
        <authorList>
            <person name="Syme R.A."/>
            <person name="Farfan-Caceres L."/>
            <person name="Lichtenzveig J."/>
        </authorList>
    </citation>
    <scope>NUCLEOTIDE SEQUENCE</scope>
    <source>
        <strain evidence="3">Al4</strain>
    </source>
</reference>
<keyword evidence="4" id="KW-1185">Reference proteome</keyword>
<feature type="compositionally biased region" description="Polar residues" evidence="1">
    <location>
        <begin position="42"/>
        <end position="58"/>
    </location>
</feature>
<dbReference type="Proteomes" id="UP000651452">
    <property type="component" value="Unassembled WGS sequence"/>
</dbReference>
<dbReference type="OrthoDB" id="3248909at2759"/>
<accession>A0A8H7MD04</accession>
<dbReference type="Pfam" id="PF11915">
    <property type="entry name" value="DUF3433"/>
    <property type="match status" value="2"/>
</dbReference>
<gene>
    <name evidence="3" type="ORF">EKO04_010927</name>
</gene>
<feature type="region of interest" description="Disordered" evidence="1">
    <location>
        <begin position="1"/>
        <end position="74"/>
    </location>
</feature>
<feature type="transmembrane region" description="Helical" evidence="2">
    <location>
        <begin position="205"/>
        <end position="229"/>
    </location>
</feature>
<feature type="compositionally biased region" description="Basic and acidic residues" evidence="1">
    <location>
        <begin position="1"/>
        <end position="11"/>
    </location>
</feature>
<evidence type="ECO:0000313" key="4">
    <source>
        <dbReference type="Proteomes" id="UP000651452"/>
    </source>
</evidence>
<dbReference type="EMBL" id="RZGK01000021">
    <property type="protein sequence ID" value="KAF9691269.1"/>
    <property type="molecule type" value="Genomic_DNA"/>
</dbReference>
<feature type="transmembrane region" description="Helical" evidence="2">
    <location>
        <begin position="815"/>
        <end position="838"/>
    </location>
</feature>
<feature type="compositionally biased region" description="Polar residues" evidence="1">
    <location>
        <begin position="65"/>
        <end position="74"/>
    </location>
</feature>
<keyword evidence="2" id="KW-0812">Transmembrane</keyword>
<comment type="caution">
    <text evidence="3">The sequence shown here is derived from an EMBL/GenBank/DDBJ whole genome shotgun (WGS) entry which is preliminary data.</text>
</comment>
<evidence type="ECO:0000256" key="2">
    <source>
        <dbReference type="SAM" id="Phobius"/>
    </source>
</evidence>
<protein>
    <submittedName>
        <fullName evidence="3">Uncharacterized protein</fullName>
    </submittedName>
</protein>
<dbReference type="InterPro" id="IPR021840">
    <property type="entry name" value="DUF3433"/>
</dbReference>
<sequence>MALRNTRDDPPRAGGSSPDASPLLRDASEYEMEDMRARETTYEATSPNARGANSNSAENVGEALDSTTPKPDNLLSSPSYPKSVYWTPVSLNFVYLVALAALSILLAICCFALVVASRKHHGIADAGTTGEFNFMKRFLPTLVAVLYTLTWSPVAADVIRTEPWALLSRPVGSKAQDSLLKKDQMWWNHVADAVRSKRRLGGIRWALLISVIASLTASVVINPLSAGLFDTARISTTDDRQFFGTQMSALSAQPLRIGDGTYLRAAVNLLFNVSTSAWNTDEFSVAPFWPATSKNPSFSATLSSSPGIWTATQDVVSARVHCEPFSSAINSTEPYGNTVWTGLPFLQTKDGCAVISPDSCGGGTWAQISNTTSQATYKTCTAQGFNEYFLFCSYNATPTALMHQGYSSKSYFTGQVCSTTYTRARIPVTVANTLSRSTVLVDTDQFQGAQQPMDVDVFDVDSFESEFISQTGATHLRPTSGIGFNLSNADQNSNFEGPSLVLAASQNYSINSLMLAEPAELAKQAGIIKQRFMAEVFLSSFNEAAKRNDTRTMRGSISQEQSRLVVDLGVGIAMGLVFVLLSCAAISLAFIVSPYRRPLHIYTDPSESCTAAFVLKDSTISTCFKNMDQAIMTELESALNTKTFFVEDGKLFQLQSKKSVVSTVTKTSTEEEPMHRNRKTPRSAPAVLDWRPFTLRRKAGFLLGVALACVLATLVSIYAVSTKRPLYQSAFVYSSDINLGRLSVTTLAPYSIIPTLVAVGIKLWWGTIDSAHRRLAPFLAMADTSRAKPSKSPTNSYITTPVLWITVLAVRRRHWLLAIVTVGALVSEILQVSMAALWTRELGVLKYDVGLKGQYEIRSLPQIFEDERPVIRSATNIAHPRIAEHLYGGAQFQTSWMYGSLAELAFGALPPAWSKDGWSFPPIDLSDVSKMIPNLPRSDITTRSLNISMNSQGLRGRIECSIIDNQARWLNELTKLTAMRPYTTKPNTTAPGLRSGFEFSSTVRVVNFTAYNGSQPTIVNIGQWLHFNYSSNETEGDPLYNPSTSNNFTVLWTNSSYPYLYHDDREDAYGDIFEIPPRLVFAEKPEVQALECRPLFETSKARITVNAESGKIYDIKLLEDVHPTAAWSNKFERHYSNEIAYYEPKYQNMDAVEGFNTTVSWGYLFQLALLQACNVQGFVTGIGDRLRSGIPGPTPFSFIETDLYSDPYSYASLALVDYNRQALLQATTLTNVTQHVFSTFFQWFVSSRSGFTDDYWAYQPVGASLPLDLDFGATESIVTIATTGTNTETLCASSMSTYLRSYSDSIETFSVAKCARPTLTSYSTWARTDTYVTISDTRTTLARSKASASTNPASKSNVRSTTTATASKRKRATATDTLSDNIIDAEVSIHTETLVVSSLALFLSISILILLVIFTIIIYLTQSKRLSLLHRDFDCPASLLAAVYASEKLQAWSEQQHKRRPGAGMGDTKWRRSHANASEIEAAAKMGYFGGSDGKEHWGIELAMDHSSLMADLRPEVEEVRLQETANSPHGFNGATAAQSTVVVQQGGTHHCIQ</sequence>
<keyword evidence="2" id="KW-1133">Transmembrane helix</keyword>
<dbReference type="PANTHER" id="PTHR37544">
    <property type="entry name" value="SPRAY-RELATED"/>
    <property type="match status" value="1"/>
</dbReference>
<feature type="transmembrane region" description="Helical" evidence="2">
    <location>
        <begin position="701"/>
        <end position="721"/>
    </location>
</feature>
<organism evidence="3 4">
    <name type="scientific">Ascochyta lentis</name>
    <dbReference type="NCBI Taxonomy" id="205686"/>
    <lineage>
        <taxon>Eukaryota</taxon>
        <taxon>Fungi</taxon>
        <taxon>Dikarya</taxon>
        <taxon>Ascomycota</taxon>
        <taxon>Pezizomycotina</taxon>
        <taxon>Dothideomycetes</taxon>
        <taxon>Pleosporomycetidae</taxon>
        <taxon>Pleosporales</taxon>
        <taxon>Pleosporineae</taxon>
        <taxon>Didymellaceae</taxon>
        <taxon>Ascochyta</taxon>
    </lineage>
</organism>
<feature type="transmembrane region" description="Helical" evidence="2">
    <location>
        <begin position="741"/>
        <end position="765"/>
    </location>
</feature>
<evidence type="ECO:0000256" key="1">
    <source>
        <dbReference type="SAM" id="MobiDB-lite"/>
    </source>
</evidence>
<feature type="compositionally biased region" description="Polar residues" evidence="1">
    <location>
        <begin position="1343"/>
        <end position="1358"/>
    </location>
</feature>
<proteinExistence type="predicted"/>
<dbReference type="PANTHER" id="PTHR37544:SF3">
    <property type="entry name" value="SPRAY"/>
    <property type="match status" value="1"/>
</dbReference>
<reference evidence="3" key="2">
    <citation type="submission" date="2020-09" db="EMBL/GenBank/DDBJ databases">
        <title>Reference genome assembly for Australian Ascochyta lentis isolate Al4.</title>
        <authorList>
            <person name="Lee R.C."/>
            <person name="Farfan-Caceres L.M."/>
            <person name="Debler J.W."/>
            <person name="Williams A.H."/>
            <person name="Henares B.M."/>
        </authorList>
    </citation>
    <scope>NUCLEOTIDE SEQUENCE</scope>
    <source>
        <strain evidence="3">Al4</strain>
    </source>
</reference>
<feature type="region of interest" description="Disordered" evidence="1">
    <location>
        <begin position="1343"/>
        <end position="1372"/>
    </location>
</feature>
<feature type="transmembrane region" description="Helical" evidence="2">
    <location>
        <begin position="93"/>
        <end position="116"/>
    </location>
</feature>
<evidence type="ECO:0000313" key="3">
    <source>
        <dbReference type="EMBL" id="KAF9691269.1"/>
    </source>
</evidence>
<feature type="transmembrane region" description="Helical" evidence="2">
    <location>
        <begin position="1399"/>
        <end position="1421"/>
    </location>
</feature>
<feature type="transmembrane region" description="Helical" evidence="2">
    <location>
        <begin position="568"/>
        <end position="592"/>
    </location>
</feature>
<keyword evidence="2" id="KW-0472">Membrane</keyword>